<evidence type="ECO:0000256" key="6">
    <source>
        <dbReference type="ARBA" id="ARBA00049117"/>
    </source>
</evidence>
<dbReference type="InterPro" id="IPR036525">
    <property type="entry name" value="Tubulin/FtsZ_GTPase_sf"/>
</dbReference>
<keyword evidence="2" id="KW-0493">Microtubule</keyword>
<dbReference type="Gene3D" id="3.40.50.1440">
    <property type="entry name" value="Tubulin/FtsZ, GTPase domain"/>
    <property type="match status" value="1"/>
</dbReference>
<dbReference type="AlphaFoldDB" id="A0A5K3ESW8"/>
<reference evidence="8" key="1">
    <citation type="submission" date="2019-11" db="UniProtKB">
        <authorList>
            <consortium name="WormBaseParasite"/>
        </authorList>
    </citation>
    <scope>IDENTIFICATION</scope>
</reference>
<dbReference type="InterPro" id="IPR018316">
    <property type="entry name" value="Tubulin/FtsZ_2-layer-sand-dom"/>
</dbReference>
<evidence type="ECO:0000256" key="4">
    <source>
        <dbReference type="ARBA" id="ARBA00022801"/>
    </source>
</evidence>
<comment type="similarity">
    <text evidence="1">Belongs to the tubulin family.</text>
</comment>
<evidence type="ECO:0000259" key="7">
    <source>
        <dbReference type="Pfam" id="PF03953"/>
    </source>
</evidence>
<organism evidence="8">
    <name type="scientific">Mesocestoides corti</name>
    <name type="common">Flatworm</name>
    <dbReference type="NCBI Taxonomy" id="53468"/>
    <lineage>
        <taxon>Eukaryota</taxon>
        <taxon>Metazoa</taxon>
        <taxon>Spiralia</taxon>
        <taxon>Lophotrochozoa</taxon>
        <taxon>Platyhelminthes</taxon>
        <taxon>Cestoda</taxon>
        <taxon>Eucestoda</taxon>
        <taxon>Cyclophyllidea</taxon>
        <taxon>Mesocestoididae</taxon>
        <taxon>Mesocestoides</taxon>
    </lineage>
</organism>
<evidence type="ECO:0000256" key="2">
    <source>
        <dbReference type="ARBA" id="ARBA00022701"/>
    </source>
</evidence>
<dbReference type="WBParaSite" id="MCU_002853-RA">
    <property type="protein sequence ID" value="MCU_002853-RA"/>
    <property type="gene ID" value="MCU_002853"/>
</dbReference>
<dbReference type="GO" id="GO:0007017">
    <property type="term" value="P:microtubule-based process"/>
    <property type="evidence" value="ECO:0007669"/>
    <property type="project" value="InterPro"/>
</dbReference>
<dbReference type="PANTHER" id="PTHR11588">
    <property type="entry name" value="TUBULIN"/>
    <property type="match status" value="1"/>
</dbReference>
<sequence length="208" mass="22694">MDFGVMPSVTLSAGPVEPYNAVLSSQVPTEYVNLASLVDNKALQRICCSLLKIQKPSFTNLNRIIAQCVSGLTATFRFEGPTSVNMTDLHTNLVPYPDAHFAMIGFAPFLDLESACRGQTDTTSLTESVFSSENQLIYNTDGPKVYLSCCLFYRGNASVRDVSACIDDMRSTSKLPFVDWCPTGFKVGISYQPMTIIEASRIGPSDTS</sequence>
<dbReference type="GO" id="GO:0005200">
    <property type="term" value="F:structural constituent of cytoskeleton"/>
    <property type="evidence" value="ECO:0007669"/>
    <property type="project" value="InterPro"/>
</dbReference>
<evidence type="ECO:0000313" key="8">
    <source>
        <dbReference type="WBParaSite" id="MCU_002853-RA"/>
    </source>
</evidence>
<dbReference type="InterPro" id="IPR008280">
    <property type="entry name" value="Tub_FtsZ_C"/>
</dbReference>
<accession>A0A5K3ESW8</accession>
<name>A0A5K3ESW8_MESCO</name>
<comment type="catalytic activity">
    <reaction evidence="6">
        <text>GTP + H2O = GDP + phosphate + H(+)</text>
        <dbReference type="Rhea" id="RHEA:19669"/>
        <dbReference type="ChEBI" id="CHEBI:15377"/>
        <dbReference type="ChEBI" id="CHEBI:15378"/>
        <dbReference type="ChEBI" id="CHEBI:37565"/>
        <dbReference type="ChEBI" id="CHEBI:43474"/>
        <dbReference type="ChEBI" id="CHEBI:58189"/>
    </reaction>
    <physiologicalReaction direction="left-to-right" evidence="6">
        <dbReference type="Rhea" id="RHEA:19670"/>
    </physiologicalReaction>
</comment>
<dbReference type="GO" id="GO:0016787">
    <property type="term" value="F:hydrolase activity"/>
    <property type="evidence" value="ECO:0007669"/>
    <property type="project" value="UniProtKB-KW"/>
</dbReference>
<feature type="domain" description="Tubulin/FtsZ 2-layer sandwich" evidence="7">
    <location>
        <begin position="97"/>
        <end position="200"/>
    </location>
</feature>
<dbReference type="SUPFAM" id="SSF52490">
    <property type="entry name" value="Tubulin nucleotide-binding domain-like"/>
    <property type="match status" value="1"/>
</dbReference>
<dbReference type="Gene3D" id="3.30.1330.20">
    <property type="entry name" value="Tubulin/FtsZ, C-terminal domain"/>
    <property type="match status" value="1"/>
</dbReference>
<dbReference type="Pfam" id="PF03953">
    <property type="entry name" value="Tubulin_C"/>
    <property type="match status" value="1"/>
</dbReference>
<dbReference type="GO" id="GO:0005874">
    <property type="term" value="C:microtubule"/>
    <property type="evidence" value="ECO:0007669"/>
    <property type="project" value="UniProtKB-KW"/>
</dbReference>
<keyword evidence="4" id="KW-0378">Hydrolase</keyword>
<keyword evidence="5" id="KW-0342">GTP-binding</keyword>
<evidence type="ECO:0000256" key="5">
    <source>
        <dbReference type="ARBA" id="ARBA00023134"/>
    </source>
</evidence>
<dbReference type="InterPro" id="IPR002452">
    <property type="entry name" value="Alpha_tubulin"/>
</dbReference>
<evidence type="ECO:0000256" key="3">
    <source>
        <dbReference type="ARBA" id="ARBA00022741"/>
    </source>
</evidence>
<dbReference type="GO" id="GO:0005525">
    <property type="term" value="F:GTP binding"/>
    <property type="evidence" value="ECO:0007669"/>
    <property type="project" value="UniProtKB-KW"/>
</dbReference>
<evidence type="ECO:0000256" key="1">
    <source>
        <dbReference type="ARBA" id="ARBA00009636"/>
    </source>
</evidence>
<protein>
    <submittedName>
        <fullName evidence="8">Tubulin_C domain-containing protein</fullName>
    </submittedName>
</protein>
<dbReference type="InterPro" id="IPR000217">
    <property type="entry name" value="Tubulin"/>
</dbReference>
<dbReference type="InterPro" id="IPR037103">
    <property type="entry name" value="Tubulin/FtsZ-like_C"/>
</dbReference>
<keyword evidence="3" id="KW-0547">Nucleotide-binding</keyword>
<dbReference type="SUPFAM" id="SSF55307">
    <property type="entry name" value="Tubulin C-terminal domain-like"/>
    <property type="match status" value="1"/>
</dbReference>
<dbReference type="PRINTS" id="PR01162">
    <property type="entry name" value="ALPHATUBULIN"/>
</dbReference>
<proteinExistence type="inferred from homology"/>